<protein>
    <submittedName>
        <fullName evidence="2">DUF2982 domain-containing protein</fullName>
    </submittedName>
</protein>
<name>A0A939IPS6_9ALTE</name>
<evidence type="ECO:0000313" key="2">
    <source>
        <dbReference type="EMBL" id="MBN7823862.1"/>
    </source>
</evidence>
<dbReference type="Proteomes" id="UP000664654">
    <property type="component" value="Unassembled WGS sequence"/>
</dbReference>
<dbReference type="AlphaFoldDB" id="A0A939IPS6"/>
<sequence length="239" mass="27567">MAQDLIQIRAGAKRNGFSLCFFGIIGLLLSSAWLAWMPEWLRLAGIFLVSASLVTILIGWFKVREPVFSLELTRRQLLYRHRYGSWQLGWDNIQRIDIPRVQSGLDHIEMELVGIRIKDYGPLLDSISVRLASNILMQQRPLLLQASRDNCQTGQCYSESLIEEDRFRLGDRIYTGIRAMLANRMQKMRATLGYDLYIYASELDRPESEFINLLRACQQQAVQQRTADGHGVDRQTLDE</sequence>
<organism evidence="2 3">
    <name type="scientific">Bowmanella dokdonensis</name>
    <dbReference type="NCBI Taxonomy" id="751969"/>
    <lineage>
        <taxon>Bacteria</taxon>
        <taxon>Pseudomonadati</taxon>
        <taxon>Pseudomonadota</taxon>
        <taxon>Gammaproteobacteria</taxon>
        <taxon>Alteromonadales</taxon>
        <taxon>Alteromonadaceae</taxon>
        <taxon>Bowmanella</taxon>
    </lineage>
</organism>
<evidence type="ECO:0000256" key="1">
    <source>
        <dbReference type="SAM" id="Phobius"/>
    </source>
</evidence>
<dbReference type="InterPro" id="IPR021367">
    <property type="entry name" value="DUF2982"/>
</dbReference>
<reference evidence="2" key="1">
    <citation type="submission" date="2021-03" db="EMBL/GenBank/DDBJ databases">
        <title>novel species isolated from a fishpond in China.</title>
        <authorList>
            <person name="Lu H."/>
            <person name="Cai Z."/>
        </authorList>
    </citation>
    <scope>NUCLEOTIDE SEQUENCE</scope>
    <source>
        <strain evidence="2">JCM 30855</strain>
    </source>
</reference>
<gene>
    <name evidence="2" type="ORF">J0A66_01370</name>
</gene>
<dbReference type="Pfam" id="PF11201">
    <property type="entry name" value="DUF2982"/>
    <property type="match status" value="1"/>
</dbReference>
<keyword evidence="1" id="KW-0472">Membrane</keyword>
<keyword evidence="3" id="KW-1185">Reference proteome</keyword>
<keyword evidence="1" id="KW-0812">Transmembrane</keyword>
<feature type="transmembrane region" description="Helical" evidence="1">
    <location>
        <begin position="16"/>
        <end position="34"/>
    </location>
</feature>
<keyword evidence="1" id="KW-1133">Transmembrane helix</keyword>
<dbReference type="RefSeq" id="WP_206571967.1">
    <property type="nucleotide sequence ID" value="NZ_JAFKCV010000001.1"/>
</dbReference>
<comment type="caution">
    <text evidence="2">The sequence shown here is derived from an EMBL/GenBank/DDBJ whole genome shotgun (WGS) entry which is preliminary data.</text>
</comment>
<accession>A0A939IPS6</accession>
<evidence type="ECO:0000313" key="3">
    <source>
        <dbReference type="Proteomes" id="UP000664654"/>
    </source>
</evidence>
<feature type="transmembrane region" description="Helical" evidence="1">
    <location>
        <begin position="40"/>
        <end position="61"/>
    </location>
</feature>
<proteinExistence type="predicted"/>
<dbReference type="EMBL" id="JAFKCV010000001">
    <property type="protein sequence ID" value="MBN7823862.1"/>
    <property type="molecule type" value="Genomic_DNA"/>
</dbReference>